<proteinExistence type="predicted"/>
<evidence type="ECO:0000259" key="2">
    <source>
        <dbReference type="Pfam" id="PF26078"/>
    </source>
</evidence>
<feature type="domain" description="Baseplate protein J-like barrel" evidence="1">
    <location>
        <begin position="104"/>
        <end position="178"/>
    </location>
</feature>
<sequence length="393" mass="42304">MALQTPTIQELSDNIVAQISASIEQKIPLLPKSFIRVLAKTIAGVFMLLYKYAGFMFLQMFVSTATADEVEINGKVIRPLIEWGRLIGVSDPTPAIAAQLSIQVSVNNQLGVLPAGTQLTNQITGVTYITTNSVPLDSTSVTVTIQATSEYVGSVGNLSAGDTVSFVNPLANVSKNATVLSQLTTGTDAEDTEVYRQRVIDKFQKRPQGGAYADYQQWGEEVAGIINVYPYTSNFPGQVDVYVEATPSSAGNSDGIPTLAQLQTVLDIINYNQSGKANRRPANALVNTFAISRLAFDVRITGLVVDDLVSVRNNIELALTEYFLEKEPYIVGLSIPPRLDRITKTSIAGVVENIVTAQNGIFSSVIVTLNDALIDIYSLGIGEKAKLGSISYV</sequence>
<organism evidence="3 4">
    <name type="scientific">Francisella philomiragia</name>
    <dbReference type="NCBI Taxonomy" id="28110"/>
    <lineage>
        <taxon>Bacteria</taxon>
        <taxon>Pseudomonadati</taxon>
        <taxon>Pseudomonadota</taxon>
        <taxon>Gammaproteobacteria</taxon>
        <taxon>Thiotrichales</taxon>
        <taxon>Francisellaceae</taxon>
        <taxon>Francisella</taxon>
    </lineage>
</organism>
<reference evidence="3 4" key="1">
    <citation type="submission" date="2020-08" db="EMBL/GenBank/DDBJ databases">
        <title>Comparative genomics of Francisella species.</title>
        <authorList>
            <person name="Sahl J."/>
            <person name="Sjodin A."/>
            <person name="Wagner D."/>
            <person name="Forsman M."/>
        </authorList>
    </citation>
    <scope>NUCLEOTIDE SEQUENCE [LARGE SCALE GENOMIC DNA]</scope>
    <source>
        <strain evidence="3 4">F1093</strain>
    </source>
</reference>
<dbReference type="InterPro" id="IPR052399">
    <property type="entry name" value="Phage_Baseplate_Assmbl_Protein"/>
</dbReference>
<dbReference type="Pfam" id="PF26078">
    <property type="entry name" value="Baseplate_J_M"/>
    <property type="match status" value="1"/>
</dbReference>
<dbReference type="Pfam" id="PF04865">
    <property type="entry name" value="Baseplate_J"/>
    <property type="match status" value="1"/>
</dbReference>
<keyword evidence="4" id="KW-1185">Reference proteome</keyword>
<comment type="caution">
    <text evidence="3">The sequence shown here is derived from an EMBL/GenBank/DDBJ whole genome shotgun (WGS) entry which is preliminary data.</text>
</comment>
<dbReference type="InterPro" id="IPR006949">
    <property type="entry name" value="Barrel_Baseplate_J-like"/>
</dbReference>
<gene>
    <name evidence="3" type="ORF">IBE52_05865</name>
</gene>
<dbReference type="InterPro" id="IPR058531">
    <property type="entry name" value="Baseplate_J_M"/>
</dbReference>
<dbReference type="EMBL" id="JACTSG010000004">
    <property type="protein sequence ID" value="MBK2302433.1"/>
    <property type="molecule type" value="Genomic_DNA"/>
</dbReference>
<name>A0ABS1GCU7_9GAMM</name>
<accession>A0ABS1GCU7</accession>
<dbReference type="PANTHER" id="PTHR37829:SF3">
    <property type="entry name" value="PROTEIN JAYE-RELATED"/>
    <property type="match status" value="1"/>
</dbReference>
<feature type="domain" description="Baseplate J-like central" evidence="2">
    <location>
        <begin position="207"/>
        <end position="288"/>
    </location>
</feature>
<dbReference type="PANTHER" id="PTHR37829">
    <property type="entry name" value="PHAGE-LIKE ELEMENT PBSX PROTEIN XKDT"/>
    <property type="match status" value="1"/>
</dbReference>
<evidence type="ECO:0000259" key="1">
    <source>
        <dbReference type="Pfam" id="PF04865"/>
    </source>
</evidence>
<evidence type="ECO:0000313" key="3">
    <source>
        <dbReference type="EMBL" id="MBK2302433.1"/>
    </source>
</evidence>
<protein>
    <submittedName>
        <fullName evidence="3">Baseplate J/gp47 family protein</fullName>
    </submittedName>
</protein>
<dbReference type="Proteomes" id="UP000760407">
    <property type="component" value="Unassembled WGS sequence"/>
</dbReference>
<dbReference type="RefSeq" id="WP_200166590.1">
    <property type="nucleotide sequence ID" value="NZ_JACTSG010000004.1"/>
</dbReference>
<evidence type="ECO:0000313" key="4">
    <source>
        <dbReference type="Proteomes" id="UP000760407"/>
    </source>
</evidence>